<dbReference type="InterPro" id="IPR010730">
    <property type="entry name" value="HET"/>
</dbReference>
<dbReference type="AlphaFoldDB" id="A0A8H4SUZ0"/>
<reference evidence="2" key="1">
    <citation type="journal article" date="2020" name="BMC Genomics">
        <title>Correction to: Identification and distribution of gene clusters required for synthesis of sphingolipid metabolism inhibitors in diverse species of the filamentous fungus Fusarium.</title>
        <authorList>
            <person name="Kim H.S."/>
            <person name="Lohmar J.M."/>
            <person name="Busman M."/>
            <person name="Brown D.W."/>
            <person name="Naumann T.A."/>
            <person name="Divon H.H."/>
            <person name="Lysoe E."/>
            <person name="Uhlig S."/>
            <person name="Proctor R.H."/>
        </authorList>
    </citation>
    <scope>NUCLEOTIDE SEQUENCE</scope>
    <source>
        <strain evidence="2">NRRL 45417</strain>
    </source>
</reference>
<gene>
    <name evidence="2" type="ORF">FGADI_11505</name>
</gene>
<feature type="domain" description="Heterokaryon incompatibility" evidence="1">
    <location>
        <begin position="48"/>
        <end position="178"/>
    </location>
</feature>
<comment type="caution">
    <text evidence="2">The sequence shown here is derived from an EMBL/GenBank/DDBJ whole genome shotgun (WGS) entry which is preliminary data.</text>
</comment>
<dbReference type="Pfam" id="PF06985">
    <property type="entry name" value="HET"/>
    <property type="match status" value="1"/>
</dbReference>
<dbReference type="InterPro" id="IPR055530">
    <property type="entry name" value="DUF7104"/>
</dbReference>
<dbReference type="InterPro" id="IPR052895">
    <property type="entry name" value="HetReg/Transcr_Mod"/>
</dbReference>
<dbReference type="Proteomes" id="UP000604273">
    <property type="component" value="Unassembled WGS sequence"/>
</dbReference>
<evidence type="ECO:0000259" key="1">
    <source>
        <dbReference type="Pfam" id="PF06985"/>
    </source>
</evidence>
<dbReference type="PANTHER" id="PTHR24148">
    <property type="entry name" value="ANKYRIN REPEAT DOMAIN-CONTAINING PROTEIN 39 HOMOLOG-RELATED"/>
    <property type="match status" value="1"/>
</dbReference>
<dbReference type="PANTHER" id="PTHR24148:SF78">
    <property type="entry name" value="HETEROKARYON INCOMPATIBILITY DOMAIN-CONTAINING PROTEIN"/>
    <property type="match status" value="1"/>
</dbReference>
<sequence length="908" mass="102515">MSPGFCYSMLPEGHIRLLRLMPHENHHAPIQCQLFNHALVSSGGTHLYEALSYTWGNPDACCSISINNFDFAIATNLYDALLHLRDRSIDRVIWIDALCINQRDEEEKSRQVQSMAQVYAKAYLVVVWLGLGTDESDEAFEVIRKAAAKEPIQSSANIEEVQSLLQRQWFQRIWVLQEVAAARHILIKCGRVEIDGYTFCSGLNDLKISYKSCPDLASLIPPVTYLMREAIFRPKVAISRPARFSLDVKSLGELVDMYHTRAATDRRDKIYALLGMSSDDRLDDPAVDGILPDYRLSWKQVFQQLVRFLFSKDIIVETCDNSQEALIITKGHILGEVSSVHIDGTWSDRQTVKVNLKNVTLFLQKNNKKRVCTWTLQKLGKSIEKGDVVCLLQGASKATIIRLHEDHCTIIAVAVTVTDTGASGEYALWQKHFKSVTSFPRDFLLVWDLGDTYGVKGGDNDATRNNSARNCTVAELETHMDKGTRLWNVGLALGDLGRHQEEEKSLLEAIEVRKQTAGKDHPRTLSAMEGLASIYRETEKWEKAEHLYLQVIQVRKTVQASNHPDTLNSMAQLASTYRRQRMSEPTGFLQLRTIKPDPDKAEKLEAMIDILNPQHIQYTKERTAQVAARFDREVMGLLLDERGNEVHITEDIVTSATSNGRHGKEVMRVLLDRRGNEFQITDTVIEATAQNTGSGAEVMKVLLKQREDEVRITELVVKAAAGNKISGKVIMMLLINYHRGKQRLEMTERAINQIIECFEEAVVEELLYQRAKEIQITEASVDAARRNVDSCVLYAITQGKRKLDERVRFTESAIIALLKDEDSGDSFLQGLVRAEGNEFQISERILIEVGRHCVAETMGLLIERGVKTEVFTKEVIKAAASNPAYDAGDLRWLKSCRPRRGLFGLRSS</sequence>
<dbReference type="InterPro" id="IPR011990">
    <property type="entry name" value="TPR-like_helical_dom_sf"/>
</dbReference>
<accession>A0A8H4SUZ0</accession>
<dbReference type="Gene3D" id="1.25.40.10">
    <property type="entry name" value="Tetratricopeptide repeat domain"/>
    <property type="match status" value="1"/>
</dbReference>
<dbReference type="Pfam" id="PF13424">
    <property type="entry name" value="TPR_12"/>
    <property type="match status" value="1"/>
</dbReference>
<dbReference type="SUPFAM" id="SSF48452">
    <property type="entry name" value="TPR-like"/>
    <property type="match status" value="1"/>
</dbReference>
<reference evidence="2" key="2">
    <citation type="submission" date="2020-05" db="EMBL/GenBank/DDBJ databases">
        <authorList>
            <person name="Kim H.-S."/>
            <person name="Proctor R.H."/>
            <person name="Brown D.W."/>
        </authorList>
    </citation>
    <scope>NUCLEOTIDE SEQUENCE</scope>
    <source>
        <strain evidence="2">NRRL 45417</strain>
    </source>
</reference>
<dbReference type="OrthoDB" id="7464126at2759"/>
<evidence type="ECO:0000313" key="3">
    <source>
        <dbReference type="Proteomes" id="UP000604273"/>
    </source>
</evidence>
<keyword evidence="3" id="KW-1185">Reference proteome</keyword>
<dbReference type="Pfam" id="PF23397">
    <property type="entry name" value="DUF7104"/>
    <property type="match status" value="5"/>
</dbReference>
<name>A0A8H4SUZ0_9HYPO</name>
<proteinExistence type="predicted"/>
<dbReference type="EMBL" id="JABFAI010000342">
    <property type="protein sequence ID" value="KAF4946002.1"/>
    <property type="molecule type" value="Genomic_DNA"/>
</dbReference>
<evidence type="ECO:0000313" key="2">
    <source>
        <dbReference type="EMBL" id="KAF4946002.1"/>
    </source>
</evidence>
<organism evidence="2 3">
    <name type="scientific">Fusarium gaditjirri</name>
    <dbReference type="NCBI Taxonomy" id="282569"/>
    <lineage>
        <taxon>Eukaryota</taxon>
        <taxon>Fungi</taxon>
        <taxon>Dikarya</taxon>
        <taxon>Ascomycota</taxon>
        <taxon>Pezizomycotina</taxon>
        <taxon>Sordariomycetes</taxon>
        <taxon>Hypocreomycetidae</taxon>
        <taxon>Hypocreales</taxon>
        <taxon>Nectriaceae</taxon>
        <taxon>Fusarium</taxon>
        <taxon>Fusarium nisikadoi species complex</taxon>
    </lineage>
</organism>
<protein>
    <recommendedName>
        <fullName evidence="1">Heterokaryon incompatibility domain-containing protein</fullName>
    </recommendedName>
</protein>
<dbReference type="Gene3D" id="1.20.5.340">
    <property type="match status" value="2"/>
</dbReference>